<dbReference type="Proteomes" id="UP000632535">
    <property type="component" value="Unassembled WGS sequence"/>
</dbReference>
<dbReference type="SUPFAM" id="SSF52467">
    <property type="entry name" value="DHS-like NAD/FAD-binding domain"/>
    <property type="match status" value="1"/>
</dbReference>
<evidence type="ECO:0000313" key="2">
    <source>
        <dbReference type="Proteomes" id="UP000632535"/>
    </source>
</evidence>
<gene>
    <name evidence="1" type="ORF">GCM10007368_09350</name>
</gene>
<dbReference type="Pfam" id="PF13289">
    <property type="entry name" value="SIR2_2"/>
    <property type="match status" value="1"/>
</dbReference>
<proteinExistence type="predicted"/>
<dbReference type="Gene3D" id="3.40.50.1220">
    <property type="entry name" value="TPP-binding domain"/>
    <property type="match status" value="1"/>
</dbReference>
<accession>A0ABQ2B4Q9</accession>
<sequence>MKPGHLFVVNGRLDALSADAVVIPTDARFAVRNWWRDTVGLGPGDTWNNLRPEGWARGAALPARQKRTAESVPEVWFLDVVAGSPSEVGQAALRVVEAIVEHSSEILIRSANSAGRDLPLIAMPVVGTGAGGQSRRRGQVIAALVSTLRDATDRLGVDVALVASERSDYAALQHRRRDSGTPPTLADATIAEELGQRVRRGEVALFFGAGVSIAAGLPSWRGLLDELVHRLGLDEIKDKIEKLGPLEQAELVQVTLAAARQADPAGSQAELGRMVAEVVGDHAARPSLAHTLLASLQVREAVTTNYDRLYERAVTAACETEDDSPIAVLPWARTSSGRPWLLKMHGDVEHHESIVLSRSSFVHYDSRWKPVGSLVQSLMLTKHLLVVGASMTDDNLLRFAYEVAGLRESIETTDHSRPEIGTVIGLAVDEAFSRLWEGRFKVVVPQLDADDGRPELTPHGEETTDERDERQALERRRAARSLTVFLDAVAMHSVRESPYLLDHRYADGRDDETARLVDDINAVAERARSLASDDAWRRLVHTLETFGVRVR</sequence>
<dbReference type="EMBL" id="BMDG01000003">
    <property type="protein sequence ID" value="GGI06078.1"/>
    <property type="molecule type" value="Genomic_DNA"/>
</dbReference>
<name>A0ABQ2B4Q9_9MICO</name>
<keyword evidence="2" id="KW-1185">Reference proteome</keyword>
<organism evidence="1 2">
    <name type="scientific">Isoptericola cucumis</name>
    <dbReference type="NCBI Taxonomy" id="1776856"/>
    <lineage>
        <taxon>Bacteria</taxon>
        <taxon>Bacillati</taxon>
        <taxon>Actinomycetota</taxon>
        <taxon>Actinomycetes</taxon>
        <taxon>Micrococcales</taxon>
        <taxon>Promicromonosporaceae</taxon>
        <taxon>Isoptericola</taxon>
    </lineage>
</organism>
<dbReference type="InterPro" id="IPR029035">
    <property type="entry name" value="DHS-like_NAD/FAD-binding_dom"/>
</dbReference>
<reference evidence="2" key="1">
    <citation type="journal article" date="2019" name="Int. J. Syst. Evol. Microbiol.">
        <title>The Global Catalogue of Microorganisms (GCM) 10K type strain sequencing project: providing services to taxonomists for standard genome sequencing and annotation.</title>
        <authorList>
            <consortium name="The Broad Institute Genomics Platform"/>
            <consortium name="The Broad Institute Genome Sequencing Center for Infectious Disease"/>
            <person name="Wu L."/>
            <person name="Ma J."/>
        </authorList>
    </citation>
    <scope>NUCLEOTIDE SEQUENCE [LARGE SCALE GENOMIC DNA]</scope>
    <source>
        <strain evidence="2">CCM 8653</strain>
    </source>
</reference>
<comment type="caution">
    <text evidence="1">The sequence shown here is derived from an EMBL/GenBank/DDBJ whole genome shotgun (WGS) entry which is preliminary data.</text>
</comment>
<dbReference type="RefSeq" id="WP_188522516.1">
    <property type="nucleotide sequence ID" value="NZ_BMDG01000003.1"/>
</dbReference>
<evidence type="ECO:0000313" key="1">
    <source>
        <dbReference type="EMBL" id="GGI06078.1"/>
    </source>
</evidence>
<protein>
    <submittedName>
        <fullName evidence="1">SIR2 family protein</fullName>
    </submittedName>
</protein>